<proteinExistence type="predicted"/>
<keyword evidence="1" id="KW-0472">Membrane</keyword>
<name>A0A0V0GKW7_SOLCH</name>
<organism evidence="2">
    <name type="scientific">Solanum chacoense</name>
    <name type="common">Chaco potato</name>
    <dbReference type="NCBI Taxonomy" id="4108"/>
    <lineage>
        <taxon>Eukaryota</taxon>
        <taxon>Viridiplantae</taxon>
        <taxon>Streptophyta</taxon>
        <taxon>Embryophyta</taxon>
        <taxon>Tracheophyta</taxon>
        <taxon>Spermatophyta</taxon>
        <taxon>Magnoliopsida</taxon>
        <taxon>eudicotyledons</taxon>
        <taxon>Gunneridae</taxon>
        <taxon>Pentapetalae</taxon>
        <taxon>asterids</taxon>
        <taxon>lamiids</taxon>
        <taxon>Solanales</taxon>
        <taxon>Solanaceae</taxon>
        <taxon>Solanoideae</taxon>
        <taxon>Solaneae</taxon>
        <taxon>Solanum</taxon>
    </lineage>
</organism>
<sequence length="71" mass="8131">MRKIVESTNLFESVCLCFIFSKLVKFIFLHIFEDSETTSLSPRGSGKVCIHSTLPTPHLRDFTGYIVVVFF</sequence>
<accession>A0A0V0GKW7</accession>
<feature type="transmembrane region" description="Helical" evidence="1">
    <location>
        <begin position="12"/>
        <end position="32"/>
    </location>
</feature>
<reference evidence="2" key="1">
    <citation type="submission" date="2015-12" db="EMBL/GenBank/DDBJ databases">
        <title>Gene expression during late stages of embryo sac development: a critical building block for successful pollen-pistil interactions.</title>
        <authorList>
            <person name="Liu Y."/>
            <person name="Joly V."/>
            <person name="Sabar M."/>
            <person name="Matton D.P."/>
        </authorList>
    </citation>
    <scope>NUCLEOTIDE SEQUENCE</scope>
</reference>
<keyword evidence="1" id="KW-1133">Transmembrane helix</keyword>
<keyword evidence="1" id="KW-0812">Transmembrane</keyword>
<evidence type="ECO:0000256" key="1">
    <source>
        <dbReference type="SAM" id="Phobius"/>
    </source>
</evidence>
<evidence type="ECO:0000313" key="2">
    <source>
        <dbReference type="EMBL" id="JAP08863.1"/>
    </source>
</evidence>
<dbReference type="EMBL" id="GEDG01036128">
    <property type="protein sequence ID" value="JAP08863.1"/>
    <property type="molecule type" value="Transcribed_RNA"/>
</dbReference>
<protein>
    <submittedName>
        <fullName evidence="2">Putative ovule protein</fullName>
    </submittedName>
</protein>
<dbReference type="AlphaFoldDB" id="A0A0V0GKW7"/>